<dbReference type="Proteomes" id="UP000308197">
    <property type="component" value="Unassembled WGS sequence"/>
</dbReference>
<keyword evidence="2" id="KW-1185">Reference proteome</keyword>
<organism evidence="1 2">
    <name type="scientific">Polyporus arcularius HHB13444</name>
    <dbReference type="NCBI Taxonomy" id="1314778"/>
    <lineage>
        <taxon>Eukaryota</taxon>
        <taxon>Fungi</taxon>
        <taxon>Dikarya</taxon>
        <taxon>Basidiomycota</taxon>
        <taxon>Agaricomycotina</taxon>
        <taxon>Agaricomycetes</taxon>
        <taxon>Polyporales</taxon>
        <taxon>Polyporaceae</taxon>
        <taxon>Polyporus</taxon>
    </lineage>
</organism>
<dbReference type="AlphaFoldDB" id="A0A5C3PUP8"/>
<reference evidence="1 2" key="1">
    <citation type="journal article" date="2019" name="Nat. Ecol. Evol.">
        <title>Megaphylogeny resolves global patterns of mushroom evolution.</title>
        <authorList>
            <person name="Varga T."/>
            <person name="Krizsan K."/>
            <person name="Foldi C."/>
            <person name="Dima B."/>
            <person name="Sanchez-Garcia M."/>
            <person name="Sanchez-Ramirez S."/>
            <person name="Szollosi G.J."/>
            <person name="Szarkandi J.G."/>
            <person name="Papp V."/>
            <person name="Albert L."/>
            <person name="Andreopoulos W."/>
            <person name="Angelini C."/>
            <person name="Antonin V."/>
            <person name="Barry K.W."/>
            <person name="Bougher N.L."/>
            <person name="Buchanan P."/>
            <person name="Buyck B."/>
            <person name="Bense V."/>
            <person name="Catcheside P."/>
            <person name="Chovatia M."/>
            <person name="Cooper J."/>
            <person name="Damon W."/>
            <person name="Desjardin D."/>
            <person name="Finy P."/>
            <person name="Geml J."/>
            <person name="Haridas S."/>
            <person name="Hughes K."/>
            <person name="Justo A."/>
            <person name="Karasinski D."/>
            <person name="Kautmanova I."/>
            <person name="Kiss B."/>
            <person name="Kocsube S."/>
            <person name="Kotiranta H."/>
            <person name="LaButti K.M."/>
            <person name="Lechner B.E."/>
            <person name="Liimatainen K."/>
            <person name="Lipzen A."/>
            <person name="Lukacs Z."/>
            <person name="Mihaltcheva S."/>
            <person name="Morgado L.N."/>
            <person name="Niskanen T."/>
            <person name="Noordeloos M.E."/>
            <person name="Ohm R.A."/>
            <person name="Ortiz-Santana B."/>
            <person name="Ovrebo C."/>
            <person name="Racz N."/>
            <person name="Riley R."/>
            <person name="Savchenko A."/>
            <person name="Shiryaev A."/>
            <person name="Soop K."/>
            <person name="Spirin V."/>
            <person name="Szebenyi C."/>
            <person name="Tomsovsky M."/>
            <person name="Tulloss R.E."/>
            <person name="Uehling J."/>
            <person name="Grigoriev I.V."/>
            <person name="Vagvolgyi C."/>
            <person name="Papp T."/>
            <person name="Martin F.M."/>
            <person name="Miettinen O."/>
            <person name="Hibbett D.S."/>
            <person name="Nagy L.G."/>
        </authorList>
    </citation>
    <scope>NUCLEOTIDE SEQUENCE [LARGE SCALE GENOMIC DNA]</scope>
    <source>
        <strain evidence="1 2">HHB13444</strain>
    </source>
</reference>
<sequence length="70" mass="8044">MCKITRSGWRPIKSLPDYAPCRYRVPFENRRGCARHFGAYMPSSSSFSRYLSFVIHSVCYAYSVLTQGPS</sequence>
<dbReference type="InParanoid" id="A0A5C3PUP8"/>
<dbReference type="EMBL" id="ML211063">
    <property type="protein sequence ID" value="TFK89853.1"/>
    <property type="molecule type" value="Genomic_DNA"/>
</dbReference>
<name>A0A5C3PUP8_9APHY</name>
<gene>
    <name evidence="1" type="ORF">K466DRAFT_584267</name>
</gene>
<evidence type="ECO:0000313" key="2">
    <source>
        <dbReference type="Proteomes" id="UP000308197"/>
    </source>
</evidence>
<proteinExistence type="predicted"/>
<accession>A0A5C3PUP8</accession>
<evidence type="ECO:0000313" key="1">
    <source>
        <dbReference type="EMBL" id="TFK89853.1"/>
    </source>
</evidence>
<protein>
    <submittedName>
        <fullName evidence="1">Uncharacterized protein</fullName>
    </submittedName>
</protein>